<reference evidence="17" key="1">
    <citation type="submission" date="2011-03" db="EMBL/GenBank/DDBJ databases">
        <title>Version 3 of the genome sequence of Otolemur garnettii (Bushbaby).</title>
        <authorList>
            <consortium name="The Broad Institute Genome Sequencing Platform"/>
            <person name="Di Palma F."/>
            <person name="Johnson J."/>
            <person name="Lander E.S."/>
            <person name="Lindblad-Toh K."/>
            <person name="Jaffe D.B."/>
            <person name="Gnerre S."/>
            <person name="MacCallum I."/>
            <person name="Przybylski D."/>
            <person name="Ribeiro F.J."/>
            <person name="Burton J.N."/>
            <person name="Walker B.J."/>
            <person name="Sharpe T."/>
            <person name="Hall G."/>
        </authorList>
    </citation>
    <scope>NUCLEOTIDE SEQUENCE [LARGE SCALE GENOMIC DNA]</scope>
</reference>
<organism evidence="16 17">
    <name type="scientific">Otolemur garnettii</name>
    <name type="common">Small-eared galago</name>
    <name type="synonym">Garnett's greater bushbaby</name>
    <dbReference type="NCBI Taxonomy" id="30611"/>
    <lineage>
        <taxon>Eukaryota</taxon>
        <taxon>Metazoa</taxon>
        <taxon>Chordata</taxon>
        <taxon>Craniata</taxon>
        <taxon>Vertebrata</taxon>
        <taxon>Euteleostomi</taxon>
        <taxon>Mammalia</taxon>
        <taxon>Eutheria</taxon>
        <taxon>Euarchontoglires</taxon>
        <taxon>Primates</taxon>
        <taxon>Strepsirrhini</taxon>
        <taxon>Lorisiformes</taxon>
        <taxon>Galagidae</taxon>
        <taxon>Otolemur</taxon>
    </lineage>
</organism>
<dbReference type="GO" id="GO:0005794">
    <property type="term" value="C:Golgi apparatus"/>
    <property type="evidence" value="ECO:0007669"/>
    <property type="project" value="UniProtKB-SubCell"/>
</dbReference>
<dbReference type="AlphaFoldDB" id="H0XP56"/>
<dbReference type="Gene3D" id="3.10.20.90">
    <property type="entry name" value="Phosphatidylinositol 3-kinase Catalytic Subunit, Chain A, domain 1"/>
    <property type="match status" value="1"/>
</dbReference>
<evidence type="ECO:0000256" key="2">
    <source>
        <dbReference type="ARBA" id="ARBA00004173"/>
    </source>
</evidence>
<comment type="function">
    <text evidence="12">Induces mitochondrial fragmentation, possibly by promoting DNM1L-dependent fission and may play a role in mitochondrial morphogenesis during spermatogenesis.</text>
</comment>
<name>H0XP56_OTOGA</name>
<evidence type="ECO:0000256" key="8">
    <source>
        <dbReference type="ARBA" id="ARBA00022871"/>
    </source>
</evidence>
<evidence type="ECO:0000313" key="16">
    <source>
        <dbReference type="Ensembl" id="ENSOGAP00000017897.1"/>
    </source>
</evidence>
<dbReference type="HOGENOM" id="CLU_816260_0_0_1"/>
<keyword evidence="6" id="KW-0963">Cytoplasm</keyword>
<comment type="subcellular location">
    <subcellularLocation>
        <location evidence="3">Cytoplasm</location>
    </subcellularLocation>
    <subcellularLocation>
        <location evidence="4">Golgi apparatus</location>
    </subcellularLocation>
    <subcellularLocation>
        <location evidence="1">Membrane</location>
        <topology evidence="1">Peripheral membrane protein</topology>
    </subcellularLocation>
    <subcellularLocation>
        <location evidence="2">Mitochondrion</location>
    </subcellularLocation>
</comment>
<dbReference type="STRING" id="30611.ENSOGAP00000017897"/>
<dbReference type="GO" id="GO:0030154">
    <property type="term" value="P:cell differentiation"/>
    <property type="evidence" value="ECO:0007669"/>
    <property type="project" value="UniProtKB-KW"/>
</dbReference>
<dbReference type="GeneTree" id="ENSGT00390000006663"/>
<feature type="region of interest" description="Disordered" evidence="14">
    <location>
        <begin position="66"/>
        <end position="91"/>
    </location>
</feature>
<dbReference type="FunFam" id="3.10.20.90:FF:000263">
    <property type="entry name" value="gametogenetin-binding protein 1-like"/>
    <property type="match status" value="1"/>
</dbReference>
<evidence type="ECO:0000256" key="1">
    <source>
        <dbReference type="ARBA" id="ARBA00004170"/>
    </source>
</evidence>
<keyword evidence="11" id="KW-0472">Membrane</keyword>
<proteinExistence type="predicted"/>
<evidence type="ECO:0000256" key="12">
    <source>
        <dbReference type="ARBA" id="ARBA00054814"/>
    </source>
</evidence>
<evidence type="ECO:0000259" key="15">
    <source>
        <dbReference type="Pfam" id="PF14836"/>
    </source>
</evidence>
<evidence type="ECO:0000256" key="4">
    <source>
        <dbReference type="ARBA" id="ARBA00004555"/>
    </source>
</evidence>
<evidence type="ECO:0000256" key="3">
    <source>
        <dbReference type="ARBA" id="ARBA00004496"/>
    </source>
</evidence>
<dbReference type="EMBL" id="AAQR03086857">
    <property type="status" value="NOT_ANNOTATED_CDS"/>
    <property type="molecule type" value="Genomic_DNA"/>
</dbReference>
<keyword evidence="5" id="KW-0217">Developmental protein</keyword>
<sequence>IWGHSSMVCFFCSLVRSKGSPKSSDKTVARGQVHPLHDQDALSLLMSHRREWGPPAGLPWALSVAMPRGSSHRPRHHSSGQGRGGMGVSTPSSKEVLKVMAQCVEVKAVLPIESQKELGSLFKKKEKEKPAGEASGVPGAPGRVYFTQALVEQEHPQSAMRPPPLEVQPKVFHREEECLLDGDLKLASSKVEATPWNCLLCLCKQLQKSVMAKLLKEGLPHEQEGVNQEIEEGSSFKFCVPGIVTLQSPLPKTFGSTDTVGFVESELKKLLAVQGESHLWKGSQEGQELLNQPEITLEEGHQAKSLEGKHVLLEEMDKMGNRPPE</sequence>
<dbReference type="Ensembl" id="ENSOGAT00000030122.1">
    <property type="protein sequence ID" value="ENSOGAP00000017897.1"/>
    <property type="gene ID" value="ENSOGAG00000028060.1"/>
</dbReference>
<dbReference type="GO" id="GO:0007283">
    <property type="term" value="P:spermatogenesis"/>
    <property type="evidence" value="ECO:0007669"/>
    <property type="project" value="UniProtKB-KW"/>
</dbReference>
<evidence type="ECO:0000256" key="14">
    <source>
        <dbReference type="SAM" id="MobiDB-lite"/>
    </source>
</evidence>
<evidence type="ECO:0000256" key="6">
    <source>
        <dbReference type="ARBA" id="ARBA00022490"/>
    </source>
</evidence>
<dbReference type="InParanoid" id="H0XP56"/>
<reference evidence="16" key="2">
    <citation type="submission" date="2025-08" db="UniProtKB">
        <authorList>
            <consortium name="Ensembl"/>
        </authorList>
    </citation>
    <scope>IDENTIFICATION</scope>
</reference>
<dbReference type="OMA" id="FHREEEC"/>
<evidence type="ECO:0000256" key="9">
    <source>
        <dbReference type="ARBA" id="ARBA00023034"/>
    </source>
</evidence>
<accession>H0XP56</accession>
<feature type="domain" description="Ubiquitin-like" evidence="15">
    <location>
        <begin position="235"/>
        <end position="324"/>
    </location>
</feature>
<evidence type="ECO:0000256" key="5">
    <source>
        <dbReference type="ARBA" id="ARBA00022473"/>
    </source>
</evidence>
<evidence type="ECO:0000256" key="7">
    <source>
        <dbReference type="ARBA" id="ARBA00022782"/>
    </source>
</evidence>
<dbReference type="Proteomes" id="UP000005225">
    <property type="component" value="Unassembled WGS sequence"/>
</dbReference>
<evidence type="ECO:0000256" key="10">
    <source>
        <dbReference type="ARBA" id="ARBA00023128"/>
    </source>
</evidence>
<keyword evidence="7" id="KW-0221">Differentiation</keyword>
<evidence type="ECO:0000313" key="17">
    <source>
        <dbReference type="Proteomes" id="UP000005225"/>
    </source>
</evidence>
<feature type="region of interest" description="Disordered" evidence="14">
    <location>
        <begin position="300"/>
        <end position="325"/>
    </location>
</feature>
<keyword evidence="9" id="KW-0333">Golgi apparatus</keyword>
<dbReference type="eggNOG" id="KOG1870">
    <property type="taxonomic scope" value="Eukaryota"/>
</dbReference>
<evidence type="ECO:0000256" key="11">
    <source>
        <dbReference type="ARBA" id="ARBA00023136"/>
    </source>
</evidence>
<dbReference type="GO" id="GO:0005739">
    <property type="term" value="C:mitochondrion"/>
    <property type="evidence" value="ECO:0007669"/>
    <property type="project" value="UniProtKB-SubCell"/>
</dbReference>
<evidence type="ECO:0000256" key="13">
    <source>
        <dbReference type="ARBA" id="ARBA00073653"/>
    </source>
</evidence>
<dbReference type="Pfam" id="PF14836">
    <property type="entry name" value="Ubiquitin_3"/>
    <property type="match status" value="1"/>
</dbReference>
<keyword evidence="8" id="KW-0744">Spermatogenesis</keyword>
<dbReference type="InterPro" id="IPR028135">
    <property type="entry name" value="Ub_USP-typ"/>
</dbReference>
<dbReference type="GO" id="GO:0016020">
    <property type="term" value="C:membrane"/>
    <property type="evidence" value="ECO:0007669"/>
    <property type="project" value="UniProtKB-SubCell"/>
</dbReference>
<reference evidence="16" key="3">
    <citation type="submission" date="2025-09" db="UniProtKB">
        <authorList>
            <consortium name="Ensembl"/>
        </authorList>
    </citation>
    <scope>IDENTIFICATION</scope>
</reference>
<keyword evidence="17" id="KW-1185">Reference proteome</keyword>
<keyword evidence="10" id="KW-0496">Mitochondrion</keyword>
<protein>
    <recommendedName>
        <fullName evidence="13">Gametogenetin-binding protein 1</fullName>
    </recommendedName>
</protein>